<dbReference type="AlphaFoldDB" id="A0A2K0WK57"/>
<proteinExistence type="predicted"/>
<protein>
    <recommendedName>
        <fullName evidence="1">Aminoglycoside phosphotransferase domain-containing protein</fullName>
    </recommendedName>
</protein>
<dbReference type="InterPro" id="IPR002575">
    <property type="entry name" value="Aminoglycoside_PTrfase"/>
</dbReference>
<evidence type="ECO:0000259" key="1">
    <source>
        <dbReference type="Pfam" id="PF01636"/>
    </source>
</evidence>
<gene>
    <name evidence="2" type="ORF">FNYG_03882</name>
</gene>
<accession>A0A2K0WK57</accession>
<organism evidence="2 3">
    <name type="scientific">Gibberella nygamai</name>
    <name type="common">Bean root rot disease fungus</name>
    <name type="synonym">Fusarium nygamai</name>
    <dbReference type="NCBI Taxonomy" id="42673"/>
    <lineage>
        <taxon>Eukaryota</taxon>
        <taxon>Fungi</taxon>
        <taxon>Dikarya</taxon>
        <taxon>Ascomycota</taxon>
        <taxon>Pezizomycotina</taxon>
        <taxon>Sordariomycetes</taxon>
        <taxon>Hypocreomycetidae</taxon>
        <taxon>Hypocreales</taxon>
        <taxon>Nectriaceae</taxon>
        <taxon>Fusarium</taxon>
        <taxon>Fusarium fujikuroi species complex</taxon>
    </lineage>
</organism>
<keyword evidence="3" id="KW-1185">Reference proteome</keyword>
<dbReference type="OrthoDB" id="4187105at2759"/>
<dbReference type="EMBL" id="MTQA01000056">
    <property type="protein sequence ID" value="PNP82651.1"/>
    <property type="molecule type" value="Genomic_DNA"/>
</dbReference>
<feature type="domain" description="Aminoglycoside phosphotransferase" evidence="1">
    <location>
        <begin position="57"/>
        <end position="205"/>
    </location>
</feature>
<name>A0A2K0WK57_GIBNY</name>
<evidence type="ECO:0000313" key="3">
    <source>
        <dbReference type="Proteomes" id="UP000236664"/>
    </source>
</evidence>
<dbReference type="Pfam" id="PF01636">
    <property type="entry name" value="APH"/>
    <property type="match status" value="1"/>
</dbReference>
<evidence type="ECO:0000313" key="2">
    <source>
        <dbReference type="EMBL" id="PNP82651.1"/>
    </source>
</evidence>
<dbReference type="Proteomes" id="UP000236664">
    <property type="component" value="Unassembled WGS sequence"/>
</dbReference>
<dbReference type="STRING" id="42673.A0A2K0WK57"/>
<comment type="caution">
    <text evidence="2">The sequence shown here is derived from an EMBL/GenBank/DDBJ whole genome shotgun (WGS) entry which is preliminary data.</text>
</comment>
<reference evidence="2 3" key="1">
    <citation type="submission" date="2017-06" db="EMBL/GenBank/DDBJ databases">
        <title>Genome of Fusarium nygamai isolate CS10214.</title>
        <authorList>
            <person name="Gardiner D.M."/>
            <person name="Obanor F."/>
            <person name="Kazan K."/>
        </authorList>
    </citation>
    <scope>NUCLEOTIDE SEQUENCE [LARGE SCALE GENOMIC DNA]</scope>
    <source>
        <strain evidence="2 3">CS10214</strain>
    </source>
</reference>
<dbReference type="InterPro" id="IPR011009">
    <property type="entry name" value="Kinase-like_dom_sf"/>
</dbReference>
<sequence>MSQAPPPKVLGAFGAEGSLMHVPGGRGLCYRTSQGILLRPSDDDEESEYTASLCKSLLELHPSGYRVPRPIQASGSPARYVCDGWTAWEYLEGQATPQGNFDILMKACRAFHADVMRLAIERPSFLSTRQNRFTEADLVTWEEKKLEDVEKINSDVMATVQPILDQLLKLRQPFRQEVKNQLIHGDLTGNVLFDSENNSPPAIIDITLYWRPAEYAEAIIVTDGLIWFNEDPKLVDMFGTDHTRVQLLVRALYWRCLCFAIDSFLPFVNENLPKANFQGAVEIVRGLLGACI</sequence>
<dbReference type="SUPFAM" id="SSF56112">
    <property type="entry name" value="Protein kinase-like (PK-like)"/>
    <property type="match status" value="1"/>
</dbReference>